<dbReference type="HOGENOM" id="CLU_322149_0_0_1"/>
<dbReference type="RefSeq" id="XP_013243819.1">
    <property type="nucleotide sequence ID" value="XM_013388365.1"/>
</dbReference>
<dbReference type="InterPro" id="IPR008862">
    <property type="entry name" value="Tcp11"/>
</dbReference>
<dbReference type="STRING" id="1037660.A0A066W9B5"/>
<evidence type="ECO:0000256" key="1">
    <source>
        <dbReference type="ARBA" id="ARBA00010954"/>
    </source>
</evidence>
<dbReference type="PANTHER" id="PTHR12832:SF11">
    <property type="entry name" value="LD23868P"/>
    <property type="match status" value="1"/>
</dbReference>
<evidence type="ECO:0000313" key="3">
    <source>
        <dbReference type="EMBL" id="KDN47330.1"/>
    </source>
</evidence>
<dbReference type="AlphaFoldDB" id="A0A066W9B5"/>
<keyword evidence="4" id="KW-1185">Reference proteome</keyword>
<dbReference type="Proteomes" id="UP000027361">
    <property type="component" value="Unassembled WGS sequence"/>
</dbReference>
<feature type="compositionally biased region" description="Basic residues" evidence="2">
    <location>
        <begin position="47"/>
        <end position="57"/>
    </location>
</feature>
<dbReference type="GO" id="GO:0010737">
    <property type="term" value="P:protein kinase A signaling"/>
    <property type="evidence" value="ECO:0007669"/>
    <property type="project" value="TreeGrafter"/>
</dbReference>
<dbReference type="Pfam" id="PF05794">
    <property type="entry name" value="Tcp11"/>
    <property type="match status" value="1"/>
</dbReference>
<dbReference type="OrthoDB" id="276323at2759"/>
<dbReference type="EMBL" id="JMSN01000030">
    <property type="protein sequence ID" value="KDN47330.1"/>
    <property type="molecule type" value="Genomic_DNA"/>
</dbReference>
<feature type="compositionally biased region" description="Low complexity" evidence="2">
    <location>
        <begin position="58"/>
        <end position="67"/>
    </location>
</feature>
<accession>A0A066W9B5</accession>
<organism evidence="3 4">
    <name type="scientific">Tilletiaria anomala (strain ATCC 24038 / CBS 436.72 / UBC 951)</name>
    <dbReference type="NCBI Taxonomy" id="1037660"/>
    <lineage>
        <taxon>Eukaryota</taxon>
        <taxon>Fungi</taxon>
        <taxon>Dikarya</taxon>
        <taxon>Basidiomycota</taxon>
        <taxon>Ustilaginomycotina</taxon>
        <taxon>Exobasidiomycetes</taxon>
        <taxon>Georgefischeriales</taxon>
        <taxon>Tilletiariaceae</taxon>
        <taxon>Tilletiaria</taxon>
    </lineage>
</organism>
<proteinExistence type="inferred from homology"/>
<reference evidence="3 4" key="1">
    <citation type="submission" date="2014-05" db="EMBL/GenBank/DDBJ databases">
        <title>Draft genome sequence of a rare smut relative, Tilletiaria anomala UBC 951.</title>
        <authorList>
            <consortium name="DOE Joint Genome Institute"/>
            <person name="Toome M."/>
            <person name="Kuo A."/>
            <person name="Henrissat B."/>
            <person name="Lipzen A."/>
            <person name="Tritt A."/>
            <person name="Yoshinaga Y."/>
            <person name="Zane M."/>
            <person name="Barry K."/>
            <person name="Grigoriev I.V."/>
            <person name="Spatafora J.W."/>
            <person name="Aimea M.C."/>
        </authorList>
    </citation>
    <scope>NUCLEOTIDE SEQUENCE [LARGE SCALE GENOMIC DNA]</scope>
    <source>
        <strain evidence="3 4">UBC 951</strain>
    </source>
</reference>
<evidence type="ECO:0000313" key="4">
    <source>
        <dbReference type="Proteomes" id="UP000027361"/>
    </source>
</evidence>
<name>A0A066W9B5_TILAU</name>
<protein>
    <recommendedName>
        <fullName evidence="5">Tcp11-domain-containing protein</fullName>
    </recommendedName>
</protein>
<comment type="similarity">
    <text evidence="1">Belongs to the TCP11 family.</text>
</comment>
<sequence>MESQSSTHHDQEEASTATSPPTAAITRKRQFSLIDSPSRTDAEASLRKRITQSRSRSRSPSASLTTSEFDVRLQDMQGCSASTPPSPAATSLVAAHKLVTHTSVTVSIEGCCQESSPTPRLSHGRSGNDNGVLYAEYSRAAAARMPRSVSLPPRLSHSSRHSPALDSTPKGATTIAANGVRSEMMHGVKLATSYSAPVTAGMKRTLHYHEQQRRLQKGKGRAPGVREQARGRGQYVYPIQLPPVSTKSVEGLDLKMALQLPQTRHHIIFDHNLAFNLTPHGERGQAWETASERYWAAVRREIELGCVCSVYQDGVLLPCTCPAAPSAKQSGTSQPPPRLPLLLAQLRELCVQAILHHQTSDLLRPISRSRAGSSVGKSFPSAMQTGRTSPLDILSSHAGTYADPHAHAITDMFDLDLSVFSSEDDDMTSTLGSAAISRRFESVLRVLQLHCVPEREEDIVDVLEDGIWEHDIVEGLRVLFELLELMRLDTTNVYVSRNAPFLREVAAARERVYFTDQIISGRFPITRTISWHSRSLAKVEGSCASAPLALQHTLTRTFIAGLVELIVQSLQDGAIRPTGAPTLLHVHASRRVLPEVFLHDQVRLLGFCEELTDIAIVHVLLLLFRHLASTGDLCNGTASRIDERELSARIHSRQNQLKLLCLETLQRANRQHATDCHSGRAPLPKMADATWRHEVQGLALTMSREAVLLRKEVVEGGLPKAPVELSAAMESLIRSWVHHNVGNTSHLLRMCVQKVQDCVVAALDAPVSMYVAQHFTQASGLDFNASPITTAPGFTGEPKACSNNFSVSALCKRDKVEDHAHADTCIARHLYLDTVTPLQLLQLPADWHAGLARAALTALAPQVEHFAASLARFALLHLEVYGVLYAFLARRDAHLFGSA</sequence>
<feature type="region of interest" description="Disordered" evidence="2">
    <location>
        <begin position="1"/>
        <end position="68"/>
    </location>
</feature>
<feature type="compositionally biased region" description="Low complexity" evidence="2">
    <location>
        <begin position="14"/>
        <end position="25"/>
    </location>
</feature>
<dbReference type="GeneID" id="25265973"/>
<gene>
    <name evidence="3" type="ORF">K437DRAFT_267873</name>
</gene>
<dbReference type="OMA" id="NTFASHY"/>
<dbReference type="PANTHER" id="PTHR12832">
    <property type="entry name" value="TESTIS-SPECIFIC PROTEIN PBS13 T-COMPLEX 11"/>
    <property type="match status" value="1"/>
</dbReference>
<feature type="region of interest" description="Disordered" evidence="2">
    <location>
        <begin position="150"/>
        <end position="172"/>
    </location>
</feature>
<evidence type="ECO:0008006" key="5">
    <source>
        <dbReference type="Google" id="ProtNLM"/>
    </source>
</evidence>
<dbReference type="InParanoid" id="A0A066W9B5"/>
<evidence type="ECO:0000256" key="2">
    <source>
        <dbReference type="SAM" id="MobiDB-lite"/>
    </source>
</evidence>
<comment type="caution">
    <text evidence="3">The sequence shown here is derived from an EMBL/GenBank/DDBJ whole genome shotgun (WGS) entry which is preliminary data.</text>
</comment>